<dbReference type="InterPro" id="IPR045504">
    <property type="entry name" value="DUF6487"/>
</dbReference>
<evidence type="ECO:0000313" key="3">
    <source>
        <dbReference type="Proteomes" id="UP000295504"/>
    </source>
</evidence>
<dbReference type="EMBL" id="SLYC01000007">
    <property type="protein sequence ID" value="TCQ04193.1"/>
    <property type="molecule type" value="Genomic_DNA"/>
</dbReference>
<keyword evidence="3" id="KW-1185">Reference proteome</keyword>
<feature type="domain" description="DUF6487" evidence="1">
    <location>
        <begin position="3"/>
        <end position="67"/>
    </location>
</feature>
<protein>
    <recommendedName>
        <fullName evidence="1">DUF6487 domain-containing protein</fullName>
    </recommendedName>
</protein>
<accession>A0A4R2U8T7</accession>
<proteinExistence type="predicted"/>
<dbReference type="Proteomes" id="UP000295504">
    <property type="component" value="Unassembled WGS sequence"/>
</dbReference>
<dbReference type="RefSeq" id="WP_132847885.1">
    <property type="nucleotide sequence ID" value="NZ_CP058648.1"/>
</dbReference>
<name>A0A4R2U8T7_9FIRM</name>
<evidence type="ECO:0000259" key="1">
    <source>
        <dbReference type="Pfam" id="PF20097"/>
    </source>
</evidence>
<sequence length="71" mass="8384">MECPYCHENMLKGYISALRDPLKWIEESRNKGAFISQFQRGIKLTAWTQNQIETFYCENCKKMIFDAVDLS</sequence>
<dbReference type="AlphaFoldDB" id="A0A4R2U8T7"/>
<dbReference type="OrthoDB" id="384892at2"/>
<dbReference type="Pfam" id="PF20097">
    <property type="entry name" value="DUF6487"/>
    <property type="match status" value="1"/>
</dbReference>
<gene>
    <name evidence="2" type="ORF">EDD79_100776</name>
</gene>
<reference evidence="2 3" key="1">
    <citation type="submission" date="2019-03" db="EMBL/GenBank/DDBJ databases">
        <title>Genomic Encyclopedia of Type Strains, Phase IV (KMG-IV): sequencing the most valuable type-strain genomes for metagenomic binning, comparative biology and taxonomic classification.</title>
        <authorList>
            <person name="Goeker M."/>
        </authorList>
    </citation>
    <scope>NUCLEOTIDE SEQUENCE [LARGE SCALE GENOMIC DNA]</scope>
    <source>
        <strain evidence="2 3">DSM 100013</strain>
    </source>
</reference>
<evidence type="ECO:0000313" key="2">
    <source>
        <dbReference type="EMBL" id="TCQ04193.1"/>
    </source>
</evidence>
<comment type="caution">
    <text evidence="2">The sequence shown here is derived from an EMBL/GenBank/DDBJ whole genome shotgun (WGS) entry which is preliminary data.</text>
</comment>
<organism evidence="2 3">
    <name type="scientific">Serpentinicella alkaliphila</name>
    <dbReference type="NCBI Taxonomy" id="1734049"/>
    <lineage>
        <taxon>Bacteria</taxon>
        <taxon>Bacillati</taxon>
        <taxon>Bacillota</taxon>
        <taxon>Clostridia</taxon>
        <taxon>Peptostreptococcales</taxon>
        <taxon>Natronincolaceae</taxon>
        <taxon>Serpentinicella</taxon>
    </lineage>
</organism>